<name>A0A4Y2KD73_ARAVE</name>
<evidence type="ECO:0000313" key="1">
    <source>
        <dbReference type="EMBL" id="GBM99526.1"/>
    </source>
</evidence>
<sequence length="106" mass="12015">MTTPLLAVQPSWTNALKSVYPKFGVATIASNLNSVQYVYGFLGRWTAASHPPHKPFPELRVALTQEWAGFSKDKVDNLVFSINKRCTYCFSAHRKHITINLLVFFI</sequence>
<gene>
    <name evidence="1" type="ORF">AVEN_210909_1</name>
</gene>
<dbReference type="AlphaFoldDB" id="A0A4Y2KD73"/>
<accession>A0A4Y2KD73</accession>
<proteinExistence type="predicted"/>
<protein>
    <submittedName>
        <fullName evidence="1">Uncharacterized protein</fullName>
    </submittedName>
</protein>
<dbReference type="EMBL" id="BGPR01113938">
    <property type="protein sequence ID" value="GBM99526.1"/>
    <property type="molecule type" value="Genomic_DNA"/>
</dbReference>
<organism evidence="1 2">
    <name type="scientific">Araneus ventricosus</name>
    <name type="common">Orbweaver spider</name>
    <name type="synonym">Epeira ventricosa</name>
    <dbReference type="NCBI Taxonomy" id="182803"/>
    <lineage>
        <taxon>Eukaryota</taxon>
        <taxon>Metazoa</taxon>
        <taxon>Ecdysozoa</taxon>
        <taxon>Arthropoda</taxon>
        <taxon>Chelicerata</taxon>
        <taxon>Arachnida</taxon>
        <taxon>Araneae</taxon>
        <taxon>Araneomorphae</taxon>
        <taxon>Entelegynae</taxon>
        <taxon>Araneoidea</taxon>
        <taxon>Araneidae</taxon>
        <taxon>Araneus</taxon>
    </lineage>
</organism>
<dbReference type="OrthoDB" id="5151590at2759"/>
<dbReference type="Proteomes" id="UP000499080">
    <property type="component" value="Unassembled WGS sequence"/>
</dbReference>
<reference evidence="1 2" key="1">
    <citation type="journal article" date="2019" name="Sci. Rep.">
        <title>Orb-weaving spider Araneus ventricosus genome elucidates the spidroin gene catalogue.</title>
        <authorList>
            <person name="Kono N."/>
            <person name="Nakamura H."/>
            <person name="Ohtoshi R."/>
            <person name="Moran D.A.P."/>
            <person name="Shinohara A."/>
            <person name="Yoshida Y."/>
            <person name="Fujiwara M."/>
            <person name="Mori M."/>
            <person name="Tomita M."/>
            <person name="Arakawa K."/>
        </authorList>
    </citation>
    <scope>NUCLEOTIDE SEQUENCE [LARGE SCALE GENOMIC DNA]</scope>
</reference>
<keyword evidence="2" id="KW-1185">Reference proteome</keyword>
<comment type="caution">
    <text evidence="1">The sequence shown here is derived from an EMBL/GenBank/DDBJ whole genome shotgun (WGS) entry which is preliminary data.</text>
</comment>
<evidence type="ECO:0000313" key="2">
    <source>
        <dbReference type="Proteomes" id="UP000499080"/>
    </source>
</evidence>